<accession>A0A1I6PQ89</accession>
<evidence type="ECO:0000313" key="6">
    <source>
        <dbReference type="Proteomes" id="UP000198660"/>
    </source>
</evidence>
<name>A0A1I6PQ89_9BACL</name>
<dbReference type="GO" id="GO:0006635">
    <property type="term" value="P:fatty acid beta-oxidation"/>
    <property type="evidence" value="ECO:0007669"/>
    <property type="project" value="TreeGrafter"/>
</dbReference>
<proteinExistence type="inferred from homology"/>
<dbReference type="InterPro" id="IPR029045">
    <property type="entry name" value="ClpP/crotonase-like_dom_sf"/>
</dbReference>
<evidence type="ECO:0000313" key="5">
    <source>
        <dbReference type="EMBL" id="SFS42290.1"/>
    </source>
</evidence>
<feature type="domain" description="Thioesterase" evidence="4">
    <location>
        <begin position="326"/>
        <end position="590"/>
    </location>
</feature>
<dbReference type="Proteomes" id="UP000198660">
    <property type="component" value="Unassembled WGS sequence"/>
</dbReference>
<dbReference type="InterPro" id="IPR029058">
    <property type="entry name" value="AB_hydrolase_fold"/>
</dbReference>
<feature type="compositionally biased region" description="Basic and acidic residues" evidence="3">
    <location>
        <begin position="27"/>
        <end position="36"/>
    </location>
</feature>
<evidence type="ECO:0000256" key="1">
    <source>
        <dbReference type="ARBA" id="ARBA00005254"/>
    </source>
</evidence>
<dbReference type="CDD" id="cd06558">
    <property type="entry name" value="crotonase-like"/>
    <property type="match status" value="1"/>
</dbReference>
<evidence type="ECO:0000259" key="4">
    <source>
        <dbReference type="Pfam" id="PF00975"/>
    </source>
</evidence>
<reference evidence="6" key="1">
    <citation type="submission" date="2016-10" db="EMBL/GenBank/DDBJ databases">
        <authorList>
            <person name="Varghese N."/>
            <person name="Submissions S."/>
        </authorList>
    </citation>
    <scope>NUCLEOTIDE SEQUENCE [LARGE SCALE GENOMIC DNA]</scope>
    <source>
        <strain evidence="6">DSM 45789</strain>
    </source>
</reference>
<dbReference type="EMBL" id="FPAA01000002">
    <property type="protein sequence ID" value="SFS42290.1"/>
    <property type="molecule type" value="Genomic_DNA"/>
</dbReference>
<dbReference type="InterPro" id="IPR001031">
    <property type="entry name" value="Thioesterase"/>
</dbReference>
<feature type="region of interest" description="Disordered" evidence="3">
    <location>
        <begin position="27"/>
        <end position="46"/>
    </location>
</feature>
<dbReference type="Pfam" id="PF00378">
    <property type="entry name" value="ECH_1"/>
    <property type="match status" value="1"/>
</dbReference>
<dbReference type="SUPFAM" id="SSF52096">
    <property type="entry name" value="ClpP/crotonase"/>
    <property type="match status" value="1"/>
</dbReference>
<dbReference type="PANTHER" id="PTHR11941">
    <property type="entry name" value="ENOYL-COA HYDRATASE-RELATED"/>
    <property type="match status" value="1"/>
</dbReference>
<evidence type="ECO:0000256" key="3">
    <source>
        <dbReference type="SAM" id="MobiDB-lite"/>
    </source>
</evidence>
<dbReference type="Gene3D" id="3.90.226.10">
    <property type="entry name" value="2-enoyl-CoA Hydratase, Chain A, domain 1"/>
    <property type="match status" value="1"/>
</dbReference>
<dbReference type="PROSITE" id="PS00166">
    <property type="entry name" value="ENOYL_COA_HYDRATASE"/>
    <property type="match status" value="1"/>
</dbReference>
<evidence type="ECO:0000256" key="2">
    <source>
        <dbReference type="RuleBase" id="RU003707"/>
    </source>
</evidence>
<gene>
    <name evidence="5" type="ORF">SAMN05444972_10260</name>
</gene>
<keyword evidence="6" id="KW-1185">Reference proteome</keyword>
<protein>
    <submittedName>
        <fullName evidence="5">Enoyl-CoA hydratase/carnithine racemase</fullName>
    </submittedName>
</protein>
<dbReference type="SUPFAM" id="SSF53474">
    <property type="entry name" value="alpha/beta-Hydrolases"/>
    <property type="match status" value="1"/>
</dbReference>
<dbReference type="GO" id="GO:0003824">
    <property type="term" value="F:catalytic activity"/>
    <property type="evidence" value="ECO:0007669"/>
    <property type="project" value="InterPro"/>
</dbReference>
<dbReference type="NCBIfam" id="NF005496">
    <property type="entry name" value="PRK07110.1"/>
    <property type="match status" value="1"/>
</dbReference>
<dbReference type="OrthoDB" id="9757538at2"/>
<dbReference type="RefSeq" id="WP_091833648.1">
    <property type="nucleotide sequence ID" value="NZ_FPAA01000002.1"/>
</dbReference>
<dbReference type="Gene3D" id="6.20.390.20">
    <property type="match status" value="1"/>
</dbReference>
<dbReference type="Pfam" id="PF00975">
    <property type="entry name" value="Thioesterase"/>
    <property type="match status" value="1"/>
</dbReference>
<dbReference type="PANTHER" id="PTHR11941:SF133">
    <property type="entry name" value="1,2-EPOXYPHENYLACETYL-COA ISOMERASE"/>
    <property type="match status" value="1"/>
</dbReference>
<dbReference type="Gene3D" id="3.40.50.1820">
    <property type="entry name" value="alpha/beta hydrolase"/>
    <property type="match status" value="1"/>
</dbReference>
<dbReference type="InterPro" id="IPR018376">
    <property type="entry name" value="Enoyl-CoA_hyd/isom_CS"/>
</dbReference>
<dbReference type="AlphaFoldDB" id="A0A1I6PQ89"/>
<sequence length="610" mass="69626">MDVRATLLALQRGEIEPEEAQQKIEGLMDHPSEADTKPTSTLSEEVSDPDVVEIKEIEPGIALITMQDRANKNMFTLELITGLFKAFEWIKQHTEMKVAILTGYDTYFASGGGREGLLELYEGKSKMTDLNLYTLPMECEIPVIAAMQGHALGGGWCFGMFSDFVLMSEESFYTCNHMKYGFTPGDGATLIFPEKLGYSIAREVLYTGNRYRGKELIAKGVTTPIIPRKEVMNEAIQLAKDLAQVPRESLILLKKHMTDPIKERLDETLKEEWEMQEKTFVNKPEVLKKILSTFDQSAPSTASASSTRTASHQELIHLNKIVEGSPVFWIHSEGGGVEGYQMFSQSLTRPFYGIQARGRMNDHPPIHSIPKMAEYYIELIRRVQPTGPYDLGGYSLGGAIAYEMTRLLQERGETVRTLVMIDTLDTNGMQNIEQSKHSKRLQAVNLSIINRVRREPELLFKRMIHQKEVNFELQPDAFLNQLIQLGTQRGLSMAKSEAELTRIFEKNLLIQEAFEEKAFKILPLSDPDSVTAYYFRNNSNAFYGDFEPYFVHPSSDCTIDQIEYWKQWEKQFGNWHPIDVDASNHFSLLFESPVFEVITRWCDKIYSLEH</sequence>
<organism evidence="5 6">
    <name type="scientific">Marininema halotolerans</name>
    <dbReference type="NCBI Taxonomy" id="1155944"/>
    <lineage>
        <taxon>Bacteria</taxon>
        <taxon>Bacillati</taxon>
        <taxon>Bacillota</taxon>
        <taxon>Bacilli</taxon>
        <taxon>Bacillales</taxon>
        <taxon>Thermoactinomycetaceae</taxon>
        <taxon>Marininema</taxon>
    </lineage>
</organism>
<comment type="similarity">
    <text evidence="1 2">Belongs to the enoyl-CoA hydratase/isomerase family.</text>
</comment>
<dbReference type="InterPro" id="IPR001753">
    <property type="entry name" value="Enoyl-CoA_hydra/iso"/>
</dbReference>